<sequence length="265" mass="28392">MHLPSEIIKLYSLLGSTKTEQPVLKTFILAIFAGAFIALGALGSQIISCGVVPVAFGRALSGIIFPIGLSMVIIAGGELFTGNCLLFIPVLDKQISMMDFLKNLTIVYLGNFVGSLFIALLANYGHVISLYNGELVKTVMTTASVKANIPFVDAFIKGILCNVLVCISVWASQAAEELSGRIIALFLPIFLFIVCGFEHSVANMYFIPAGMLAQHVYGAAGNISFFGFIMNLIPVTLGNLVGGSFLVGGGYYLAYMRAMRGYEDD</sequence>
<dbReference type="GO" id="GO:0005886">
    <property type="term" value="C:plasma membrane"/>
    <property type="evidence" value="ECO:0007669"/>
    <property type="project" value="TreeGrafter"/>
</dbReference>
<gene>
    <name evidence="7" type="ORF">HNP76_000974</name>
</gene>
<feature type="transmembrane region" description="Helical" evidence="6">
    <location>
        <begin position="226"/>
        <end position="253"/>
    </location>
</feature>
<feature type="transmembrane region" description="Helical" evidence="6">
    <location>
        <begin position="62"/>
        <end position="88"/>
    </location>
</feature>
<dbReference type="GO" id="GO:0015499">
    <property type="term" value="F:formate transmembrane transporter activity"/>
    <property type="evidence" value="ECO:0007669"/>
    <property type="project" value="TreeGrafter"/>
</dbReference>
<dbReference type="AlphaFoldDB" id="A0A7W8LLM0"/>
<comment type="similarity">
    <text evidence="5">Belongs to the FNT transporter (TC 1.A.16) family.</text>
</comment>
<evidence type="ECO:0000256" key="6">
    <source>
        <dbReference type="SAM" id="Phobius"/>
    </source>
</evidence>
<dbReference type="InterPro" id="IPR023271">
    <property type="entry name" value="Aquaporin-like"/>
</dbReference>
<feature type="transmembrane region" description="Helical" evidence="6">
    <location>
        <begin position="27"/>
        <end position="56"/>
    </location>
</feature>
<feature type="transmembrane region" description="Helical" evidence="6">
    <location>
        <begin position="100"/>
        <end position="122"/>
    </location>
</feature>
<evidence type="ECO:0000256" key="5">
    <source>
        <dbReference type="ARBA" id="ARBA00049660"/>
    </source>
</evidence>
<dbReference type="Gene3D" id="1.20.1080.10">
    <property type="entry name" value="Glycerol uptake facilitator protein"/>
    <property type="match status" value="1"/>
</dbReference>
<dbReference type="PANTHER" id="PTHR30520">
    <property type="entry name" value="FORMATE TRANSPORTER-RELATED"/>
    <property type="match status" value="1"/>
</dbReference>
<organism evidence="7 8">
    <name type="scientific">Treponema ruminis</name>
    <dbReference type="NCBI Taxonomy" id="744515"/>
    <lineage>
        <taxon>Bacteria</taxon>
        <taxon>Pseudomonadati</taxon>
        <taxon>Spirochaetota</taxon>
        <taxon>Spirochaetia</taxon>
        <taxon>Spirochaetales</taxon>
        <taxon>Treponemataceae</taxon>
        <taxon>Treponema</taxon>
    </lineage>
</organism>
<dbReference type="PROSITE" id="PS01005">
    <property type="entry name" value="FORMATE_NITRITE_TP_1"/>
    <property type="match status" value="1"/>
</dbReference>
<comment type="subcellular location">
    <subcellularLocation>
        <location evidence="1">Membrane</location>
        <topology evidence="1">Multi-pass membrane protein</topology>
    </subcellularLocation>
</comment>
<dbReference type="RefSeq" id="WP_184658079.1">
    <property type="nucleotide sequence ID" value="NZ_CP031518.1"/>
</dbReference>
<dbReference type="Pfam" id="PF01226">
    <property type="entry name" value="Form_Nir_trans"/>
    <property type="match status" value="1"/>
</dbReference>
<keyword evidence="8" id="KW-1185">Reference proteome</keyword>
<accession>A0A7W8LLM0</accession>
<name>A0A7W8LLM0_9SPIR</name>
<evidence type="ECO:0000256" key="4">
    <source>
        <dbReference type="ARBA" id="ARBA00023136"/>
    </source>
</evidence>
<evidence type="ECO:0000313" key="7">
    <source>
        <dbReference type="EMBL" id="MBB5225617.1"/>
    </source>
</evidence>
<dbReference type="EMBL" id="JACHFQ010000003">
    <property type="protein sequence ID" value="MBB5225617.1"/>
    <property type="molecule type" value="Genomic_DNA"/>
</dbReference>
<feature type="transmembrane region" description="Helical" evidence="6">
    <location>
        <begin position="154"/>
        <end position="171"/>
    </location>
</feature>
<comment type="caution">
    <text evidence="7">The sequence shown here is derived from an EMBL/GenBank/DDBJ whole genome shotgun (WGS) entry which is preliminary data.</text>
</comment>
<dbReference type="InterPro" id="IPR000292">
    <property type="entry name" value="For/NO2_transpt"/>
</dbReference>
<proteinExistence type="inferred from homology"/>
<evidence type="ECO:0000256" key="2">
    <source>
        <dbReference type="ARBA" id="ARBA00022692"/>
    </source>
</evidence>
<evidence type="ECO:0000313" key="8">
    <source>
        <dbReference type="Proteomes" id="UP000518887"/>
    </source>
</evidence>
<evidence type="ECO:0000256" key="3">
    <source>
        <dbReference type="ARBA" id="ARBA00022989"/>
    </source>
</evidence>
<keyword evidence="4 6" id="KW-0472">Membrane</keyword>
<evidence type="ECO:0000256" key="1">
    <source>
        <dbReference type="ARBA" id="ARBA00004141"/>
    </source>
</evidence>
<feature type="transmembrane region" description="Helical" evidence="6">
    <location>
        <begin position="183"/>
        <end position="206"/>
    </location>
</feature>
<dbReference type="Proteomes" id="UP000518887">
    <property type="component" value="Unassembled WGS sequence"/>
</dbReference>
<keyword evidence="2 6" id="KW-0812">Transmembrane</keyword>
<protein>
    <submittedName>
        <fullName evidence="7">Formate/nitrite transporter</fullName>
    </submittedName>
</protein>
<reference evidence="7 8" key="1">
    <citation type="submission" date="2020-08" db="EMBL/GenBank/DDBJ databases">
        <title>Genomic Encyclopedia of Type Strains, Phase IV (KMG-IV): sequencing the most valuable type-strain genomes for metagenomic binning, comparative biology and taxonomic classification.</title>
        <authorList>
            <person name="Goeker M."/>
        </authorList>
    </citation>
    <scope>NUCLEOTIDE SEQUENCE [LARGE SCALE GENOMIC DNA]</scope>
    <source>
        <strain evidence="7 8">DSM 103462</strain>
    </source>
</reference>
<dbReference type="InterPro" id="IPR024002">
    <property type="entry name" value="For/NO2_transpt_CS"/>
</dbReference>
<keyword evidence="3 6" id="KW-1133">Transmembrane helix</keyword>
<dbReference type="PANTHER" id="PTHR30520:SF6">
    <property type="entry name" value="FORMATE_NITRATE FAMILY TRANSPORTER (EUROFUNG)"/>
    <property type="match status" value="1"/>
</dbReference>